<dbReference type="Proteomes" id="UP000484381">
    <property type="component" value="Unassembled WGS sequence"/>
</dbReference>
<keyword evidence="2" id="KW-1185">Reference proteome</keyword>
<organism evidence="1 2">
    <name type="scientific">Paraburkholderia franconis</name>
    <dbReference type="NCBI Taxonomy" id="2654983"/>
    <lineage>
        <taxon>Bacteria</taxon>
        <taxon>Pseudomonadati</taxon>
        <taxon>Pseudomonadota</taxon>
        <taxon>Betaproteobacteria</taxon>
        <taxon>Burkholderiales</taxon>
        <taxon>Burkholderiaceae</taxon>
        <taxon>Paraburkholderia</taxon>
    </lineage>
</organism>
<comment type="caution">
    <text evidence="1">The sequence shown here is derived from an EMBL/GenBank/DDBJ whole genome shotgun (WGS) entry which is preliminary data.</text>
</comment>
<dbReference type="AlphaFoldDB" id="A0A7X1TJ29"/>
<protein>
    <submittedName>
        <fullName evidence="1">Type VI secretion system baseplate subunit TssG</fullName>
    </submittedName>
</protein>
<reference evidence="1 2" key="1">
    <citation type="submission" date="2019-10" db="EMBL/GenBank/DDBJ databases">
        <title>Paraburkholderia sp. isolated from nodules of Mimosa pudica from Brazilian Atlantic Forest soils.</title>
        <authorList>
            <person name="Paulitsch F."/>
            <person name="Hungria M."/>
            <person name="Dall'Agnol R."/>
        </authorList>
    </citation>
    <scope>NUCLEOTIDE SEQUENCE [LARGE SCALE GENOMIC DNA]</scope>
    <source>
        <strain evidence="1 2">CNPSo 3157</strain>
    </source>
</reference>
<evidence type="ECO:0000313" key="2">
    <source>
        <dbReference type="Proteomes" id="UP000484381"/>
    </source>
</evidence>
<accession>A0A7X1TJ29</accession>
<dbReference type="PANTHER" id="PTHR35564:SF4">
    <property type="entry name" value="CYTOPLASMIC PROTEIN"/>
    <property type="match status" value="1"/>
</dbReference>
<dbReference type="PANTHER" id="PTHR35564">
    <property type="match status" value="1"/>
</dbReference>
<dbReference type="InterPro" id="IPR010732">
    <property type="entry name" value="T6SS_TssG-like"/>
</dbReference>
<sequence>MARACRAKAIDMTRHEPPLNPAVPRDARTHARRDVLWNRLRAAPAQHDLFDALRWLDALSGAVALGRAAHPDDEPVRLGEEPSLAFAASMLADVRDGDEVPRVTIHGFGLFGPNGPLPHHLTEHAHERAHAYGDRAMRAFADWFHHRLILLFYRAWADAQPVVGHDRPGASRFDGYVASLIGRASGTPGSRGPGHAQCFHAGHWMRQTRNPEGLVQFLRREFGVSARIVEHKVHWMPIDEPLRTTLHATHPTQRLGEGAVLGRAVRDGQSRFQIVLGPMPLDIYRTFLPEGANARRVARWVREYIGSEFAWELRLELASTQVPALTLGAREGIGRSTWLGTRHDTAPAGDVVIDHAIIECERRRVPYPPAHARS</sequence>
<dbReference type="Pfam" id="PF06996">
    <property type="entry name" value="T6SS_TssG"/>
    <property type="match status" value="1"/>
</dbReference>
<dbReference type="NCBIfam" id="TIGR03347">
    <property type="entry name" value="VI_chp_1"/>
    <property type="match status" value="1"/>
</dbReference>
<gene>
    <name evidence="1" type="primary">tssG</name>
    <name evidence="1" type="ORF">GCT13_31580</name>
</gene>
<name>A0A7X1TJ29_9BURK</name>
<evidence type="ECO:0000313" key="1">
    <source>
        <dbReference type="EMBL" id="MPW21297.1"/>
    </source>
</evidence>
<proteinExistence type="predicted"/>
<dbReference type="EMBL" id="WHNP01000041">
    <property type="protein sequence ID" value="MPW21297.1"/>
    <property type="molecule type" value="Genomic_DNA"/>
</dbReference>
<dbReference type="RefSeq" id="WP_152764867.1">
    <property type="nucleotide sequence ID" value="NZ_WHNP01000041.1"/>
</dbReference>